<protein>
    <recommendedName>
        <fullName evidence="7">FAS1 domain-containing protein</fullName>
    </recommendedName>
</protein>
<name>A0AA88PRU7_9TELE</name>
<proteinExistence type="predicted"/>
<dbReference type="InterPro" id="IPR036378">
    <property type="entry name" value="FAS1_dom_sf"/>
</dbReference>
<organism evidence="5 6">
    <name type="scientific">Cirrhinus molitorella</name>
    <name type="common">mud carp</name>
    <dbReference type="NCBI Taxonomy" id="172907"/>
    <lineage>
        <taxon>Eukaryota</taxon>
        <taxon>Metazoa</taxon>
        <taxon>Chordata</taxon>
        <taxon>Craniata</taxon>
        <taxon>Vertebrata</taxon>
        <taxon>Euteleostomi</taxon>
        <taxon>Actinopterygii</taxon>
        <taxon>Neopterygii</taxon>
        <taxon>Teleostei</taxon>
        <taxon>Ostariophysi</taxon>
        <taxon>Cypriniformes</taxon>
        <taxon>Cyprinidae</taxon>
        <taxon>Labeoninae</taxon>
        <taxon>Labeonini</taxon>
        <taxon>Cirrhinus</taxon>
    </lineage>
</organism>
<sequence length="138" mass="15913">MVMSTYSEDTIYINNKAKEVFRDLDSSNVIFHEFDTVLVSPGFLIHKDREQDSTPHNLSVVASLHGFKSTVYKLLEDTDTLKLVMNPILVLFLPIDVSMATLAQVLKDFLYVMHNRDQLAEYLRYHIVRDTKHVLGVQ</sequence>
<evidence type="ECO:0000313" key="5">
    <source>
        <dbReference type="EMBL" id="KAK2892958.1"/>
    </source>
</evidence>
<keyword evidence="3" id="KW-1015">Disulfide bond</keyword>
<evidence type="ECO:0000256" key="4">
    <source>
        <dbReference type="ARBA" id="ARBA00023180"/>
    </source>
</evidence>
<gene>
    <name evidence="5" type="ORF">Q8A67_012946</name>
</gene>
<evidence type="ECO:0008006" key="7">
    <source>
        <dbReference type="Google" id="ProtNLM"/>
    </source>
</evidence>
<comment type="subcellular location">
    <subcellularLocation>
        <location evidence="1">Membrane</location>
    </subcellularLocation>
</comment>
<dbReference type="PANTHER" id="PTHR24038:SF0">
    <property type="entry name" value="STABILIN-2"/>
    <property type="match status" value="1"/>
</dbReference>
<keyword evidence="6" id="KW-1185">Reference proteome</keyword>
<dbReference type="Proteomes" id="UP001187343">
    <property type="component" value="Unassembled WGS sequence"/>
</dbReference>
<dbReference type="GO" id="GO:0016020">
    <property type="term" value="C:membrane"/>
    <property type="evidence" value="ECO:0007669"/>
    <property type="project" value="UniProtKB-SubCell"/>
</dbReference>
<dbReference type="AlphaFoldDB" id="A0AA88PRU7"/>
<dbReference type="EMBL" id="JAUYZG010000012">
    <property type="protein sequence ID" value="KAK2892958.1"/>
    <property type="molecule type" value="Genomic_DNA"/>
</dbReference>
<reference evidence="5" key="1">
    <citation type="submission" date="2023-08" db="EMBL/GenBank/DDBJ databases">
        <title>Chromosome-level Genome Assembly of mud carp (Cirrhinus molitorella).</title>
        <authorList>
            <person name="Liu H."/>
        </authorList>
    </citation>
    <scope>NUCLEOTIDE SEQUENCE</scope>
    <source>
        <strain evidence="5">Prfri</strain>
        <tissue evidence="5">Muscle</tissue>
    </source>
</reference>
<evidence type="ECO:0000256" key="3">
    <source>
        <dbReference type="ARBA" id="ARBA00023157"/>
    </source>
</evidence>
<keyword evidence="4" id="KW-0325">Glycoprotein</keyword>
<dbReference type="PANTHER" id="PTHR24038">
    <property type="entry name" value="STABILIN"/>
    <property type="match status" value="1"/>
</dbReference>
<comment type="caution">
    <text evidence="5">The sequence shown here is derived from an EMBL/GenBank/DDBJ whole genome shotgun (WGS) entry which is preliminary data.</text>
</comment>
<evidence type="ECO:0000256" key="1">
    <source>
        <dbReference type="ARBA" id="ARBA00004370"/>
    </source>
</evidence>
<accession>A0AA88PRU7</accession>
<dbReference type="SUPFAM" id="SSF82153">
    <property type="entry name" value="FAS1 domain"/>
    <property type="match status" value="1"/>
</dbReference>
<evidence type="ECO:0000256" key="2">
    <source>
        <dbReference type="ARBA" id="ARBA00023136"/>
    </source>
</evidence>
<keyword evidence="2" id="KW-0472">Membrane</keyword>
<evidence type="ECO:0000313" key="6">
    <source>
        <dbReference type="Proteomes" id="UP001187343"/>
    </source>
</evidence>